<evidence type="ECO:0000313" key="12">
    <source>
        <dbReference type="Proteomes" id="UP000186817"/>
    </source>
</evidence>
<dbReference type="EMBL" id="LSRX01000306">
    <property type="protein sequence ID" value="OLQ01063.1"/>
    <property type="molecule type" value="Genomic_DNA"/>
</dbReference>
<dbReference type="Proteomes" id="UP000186817">
    <property type="component" value="Unassembled WGS sequence"/>
</dbReference>
<proteinExistence type="inferred from homology"/>
<dbReference type="SUPFAM" id="SSF117281">
    <property type="entry name" value="Kelch motif"/>
    <property type="match status" value="1"/>
</dbReference>
<dbReference type="InterPro" id="IPR037019">
    <property type="entry name" value="Glyco_hydro_7_sf"/>
</dbReference>
<evidence type="ECO:0000256" key="9">
    <source>
        <dbReference type="ARBA" id="ARBA00023326"/>
    </source>
</evidence>
<dbReference type="PANTHER" id="PTHR33753:SF1">
    <property type="entry name" value="ENDO-BETA-1,4-GLUCANASE CELB"/>
    <property type="match status" value="1"/>
</dbReference>
<comment type="caution">
    <text evidence="11">The sequence shown here is derived from an EMBL/GenBank/DDBJ whole genome shotgun (WGS) entry which is preliminary data.</text>
</comment>
<keyword evidence="6" id="KW-0325">Glycoprotein</keyword>
<feature type="region of interest" description="Disordered" evidence="10">
    <location>
        <begin position="963"/>
        <end position="992"/>
    </location>
</feature>
<evidence type="ECO:0000256" key="10">
    <source>
        <dbReference type="SAM" id="MobiDB-lite"/>
    </source>
</evidence>
<comment type="similarity">
    <text evidence="2">Belongs to the glycosyl hydrolase 7 (cellulase C) family.</text>
</comment>
<evidence type="ECO:0000256" key="1">
    <source>
        <dbReference type="ARBA" id="ARBA00000966"/>
    </source>
</evidence>
<feature type="compositionally biased region" description="Acidic residues" evidence="10">
    <location>
        <begin position="330"/>
        <end position="343"/>
    </location>
</feature>
<evidence type="ECO:0000256" key="7">
    <source>
        <dbReference type="ARBA" id="ARBA00023277"/>
    </source>
</evidence>
<dbReference type="InterPro" id="IPR001722">
    <property type="entry name" value="Glyco_hydro_7"/>
</dbReference>
<feature type="region of interest" description="Disordered" evidence="10">
    <location>
        <begin position="384"/>
        <end position="452"/>
    </location>
</feature>
<dbReference type="Gene3D" id="2.70.100.10">
    <property type="entry name" value="Glycoside hydrolase, family 7, domain"/>
    <property type="match status" value="1"/>
</dbReference>
<dbReference type="InterPro" id="IPR013320">
    <property type="entry name" value="ConA-like_dom_sf"/>
</dbReference>
<keyword evidence="12" id="KW-1185">Reference proteome</keyword>
<dbReference type="GO" id="GO:0030245">
    <property type="term" value="P:cellulose catabolic process"/>
    <property type="evidence" value="ECO:0007669"/>
    <property type="project" value="UniProtKB-KW"/>
</dbReference>
<protein>
    <recommendedName>
        <fullName evidence="3">cellulase</fullName>
        <ecNumber evidence="3">3.2.1.4</ecNumber>
    </recommendedName>
</protein>
<keyword evidence="4 11" id="KW-0378">Hydrolase</keyword>
<evidence type="ECO:0000256" key="6">
    <source>
        <dbReference type="ARBA" id="ARBA00023180"/>
    </source>
</evidence>
<feature type="compositionally biased region" description="Basic and acidic residues" evidence="10">
    <location>
        <begin position="344"/>
        <end position="353"/>
    </location>
</feature>
<keyword evidence="8" id="KW-0326">Glycosidase</keyword>
<reference evidence="11 12" key="1">
    <citation type="submission" date="2016-02" db="EMBL/GenBank/DDBJ databases">
        <title>Genome analysis of coral dinoflagellate symbionts highlights evolutionary adaptations to a symbiotic lifestyle.</title>
        <authorList>
            <person name="Aranda M."/>
            <person name="Li Y."/>
            <person name="Liew Y.J."/>
            <person name="Baumgarten S."/>
            <person name="Simakov O."/>
            <person name="Wilson M."/>
            <person name="Piel J."/>
            <person name="Ashoor H."/>
            <person name="Bougouffa S."/>
            <person name="Bajic V.B."/>
            <person name="Ryu T."/>
            <person name="Ravasi T."/>
            <person name="Bayer T."/>
            <person name="Micklem G."/>
            <person name="Kim H."/>
            <person name="Bhak J."/>
            <person name="Lajeunesse T.C."/>
            <person name="Voolstra C.R."/>
        </authorList>
    </citation>
    <scope>NUCLEOTIDE SEQUENCE [LARGE SCALE GENOMIC DNA]</scope>
    <source>
        <strain evidence="11 12">CCMP2467</strain>
    </source>
</reference>
<dbReference type="SUPFAM" id="SSF49899">
    <property type="entry name" value="Concanavalin A-like lectins/glucanases"/>
    <property type="match status" value="1"/>
</dbReference>
<keyword evidence="7" id="KW-0119">Carbohydrate metabolism</keyword>
<dbReference type="GO" id="GO:0008810">
    <property type="term" value="F:cellulase activity"/>
    <property type="evidence" value="ECO:0007669"/>
    <property type="project" value="UniProtKB-EC"/>
</dbReference>
<name>A0A1Q9E0X4_SYMMI</name>
<organism evidence="11 12">
    <name type="scientific">Symbiodinium microadriaticum</name>
    <name type="common">Dinoflagellate</name>
    <name type="synonym">Zooxanthella microadriatica</name>
    <dbReference type="NCBI Taxonomy" id="2951"/>
    <lineage>
        <taxon>Eukaryota</taxon>
        <taxon>Sar</taxon>
        <taxon>Alveolata</taxon>
        <taxon>Dinophyceae</taxon>
        <taxon>Suessiales</taxon>
        <taxon>Symbiodiniaceae</taxon>
        <taxon>Symbiodinium</taxon>
    </lineage>
</organism>
<dbReference type="CDD" id="cd07999">
    <property type="entry name" value="GH7_CBH_EG"/>
    <property type="match status" value="1"/>
</dbReference>
<keyword evidence="9" id="KW-0624">Polysaccharide degradation</keyword>
<dbReference type="EC" id="3.2.1.4" evidence="3"/>
<dbReference type="Pfam" id="PF00840">
    <property type="entry name" value="Glyco_hydro_7"/>
    <property type="match status" value="1"/>
</dbReference>
<feature type="region of interest" description="Disordered" evidence="10">
    <location>
        <begin position="327"/>
        <end position="360"/>
    </location>
</feature>
<gene>
    <name evidence="11" type="primary">cbhB</name>
    <name evidence="11" type="ORF">AK812_SmicGene16220</name>
</gene>
<comment type="catalytic activity">
    <reaction evidence="1">
        <text>Endohydrolysis of (1-&gt;4)-beta-D-glucosidic linkages in cellulose, lichenin and cereal beta-D-glucans.</text>
        <dbReference type="EC" id="3.2.1.4"/>
    </reaction>
</comment>
<evidence type="ECO:0000256" key="8">
    <source>
        <dbReference type="ARBA" id="ARBA00023295"/>
    </source>
</evidence>
<evidence type="ECO:0000313" key="11">
    <source>
        <dbReference type="EMBL" id="OLQ01063.1"/>
    </source>
</evidence>
<feature type="region of interest" description="Disordered" evidence="10">
    <location>
        <begin position="542"/>
        <end position="562"/>
    </location>
</feature>
<dbReference type="Pfam" id="PF24681">
    <property type="entry name" value="Kelch_KLHDC2_KLHL20_DRC7"/>
    <property type="match status" value="1"/>
</dbReference>
<evidence type="ECO:0000256" key="2">
    <source>
        <dbReference type="ARBA" id="ARBA00006044"/>
    </source>
</evidence>
<dbReference type="PRINTS" id="PR00734">
    <property type="entry name" value="GLHYDRLASE7"/>
</dbReference>
<dbReference type="OrthoDB" id="9973021at2759"/>
<dbReference type="PANTHER" id="PTHR33753">
    <property type="entry name" value="1,4-BETA-D-GLUCAN CELLOBIOHYDROLASE B"/>
    <property type="match status" value="1"/>
</dbReference>
<accession>A0A1Q9E0X4</accession>
<keyword evidence="5" id="KW-0136">Cellulose degradation</keyword>
<evidence type="ECO:0000256" key="5">
    <source>
        <dbReference type="ARBA" id="ARBA00023001"/>
    </source>
</evidence>
<feature type="compositionally biased region" description="Acidic residues" evidence="10">
    <location>
        <begin position="429"/>
        <end position="444"/>
    </location>
</feature>
<sequence length="1314" mass="143247">MLDDENTYKMFKLKNREFTLTAQMRKMPCGLNGAVYFVEMDADGGKARSGGTNAAGAKYGTGYCDAQCPHDMKFMNGKANVIGWNASHDPPIGDWGFCCAEMDIWEANSRATAYTPHPCSITGPYICDGIECGDNSKDERYDGVCDKDGCDYNHWRLGAEDYYGRGRKFTVNSKREVTVVTQFLTEGNTDDGDLIDIRRFYVQNGKVIPNSNISIAGLSGNSVTDSVCADMKTAFGDINDFARKGGLKAMGEALDRGMVLVMSLWDDTEANMLWLDSDYPLSKDPSIPGVNRGPCRTDTGKPAYLRNKYPRARVQYSKVKVGTIGSTFGEVDDEDEDEDDEYGDDRSAARLEEPSMPSIGHFTEIATSFKLPYAYDEMRPPAPPVVIRPRNKGQLVPPRQPLQATGEAAPSTEAQAPKEASTVASEAQAPEEEEEEEEDEEEALEAPSLGALGSTSSTLARHLCSEAAWRQAANAKTLLQGMLRQRLGWEVKEAAPSAPPARAARSSERRKQLGQRRFLNDLWVLDTGGRFDVATGRWAEAAASGGRGGEGPAPRAFNADGGAGPGGVLRDRLGREWLVVFGGLRGEGFRDNETWALGPLVGGLEAAASWQWRELQGGSGAQSRERPTPRFHHTQTVLRPSTLAVVGGHNFMVRPILGSALLSFDIEVEGLEDVRWRHLDEAEGAPEPRAYHAAAEWRQQLVLFGGEVRSPFSGYEVERDTWLLDLSGSWRRLDAVFPVGRSRASAAVVSDRFLCISGGYELATGLAAPMVQLQICADLWMLDLQNPDGGWSKACDTRRSGRLDAMSTVLHGGKTLLIFGGHDGSQLNEFGDPTGGYAPPSDTLGVRFRADGTVVTARYAGESAGNQSSFSALVASYSPDRVFALGGAGLLTMEQLSAHFCRDYNGDRQTWKLSTLQLCWQVNSARRKWSTWMACRPWGEWTLHGRRADHFAACSALPAGSLGEAEDSEVGEPAAKRLRTESESEGEQTVSHFTEARQEHANSYRLAGGMFHMVSDELEDRTCLIQQPLRQAPTASHFNLTAGHYANTTALNHRLQDMIFISPEIFETLCVPILALSAGAILQQNPRSQSAGLLVSFFGAQTAMNLFMKQLAAGMPCGYAFISKQALIHVTSLQRRPVPCFVACSIGRLGLYFRRAAPTAYWAAWARPFGVAQAPTRLRGYMHRSSRGTTDPRLLPEGNWRRALSSSTRAGLGPDCGCSAAANQLSATGRTAGKSMRTVGRNVQAASVLWIDSRGRGDRGVRQPLLRHDLAFCAHPRPFDDLGTSSQKAGANSSLEPAHAWKCMPSRAGFKLVV</sequence>
<evidence type="ECO:0000256" key="3">
    <source>
        <dbReference type="ARBA" id="ARBA00012601"/>
    </source>
</evidence>
<evidence type="ECO:0000256" key="4">
    <source>
        <dbReference type="ARBA" id="ARBA00022801"/>
    </source>
</evidence>
<dbReference type="InterPro" id="IPR015915">
    <property type="entry name" value="Kelch-typ_b-propeller"/>
</dbReference>
<dbReference type="Gene3D" id="2.120.10.80">
    <property type="entry name" value="Kelch-type beta propeller"/>
    <property type="match status" value="2"/>
</dbReference>